<feature type="compositionally biased region" description="Polar residues" evidence="1">
    <location>
        <begin position="247"/>
        <end position="268"/>
    </location>
</feature>
<evidence type="ECO:0000256" key="1">
    <source>
        <dbReference type="SAM" id="MobiDB-lite"/>
    </source>
</evidence>
<accession>A0ABP0G471</accession>
<keyword evidence="4" id="KW-1185">Reference proteome</keyword>
<dbReference type="EMBL" id="CAWYQH010000102">
    <property type="protein sequence ID" value="CAK8686627.1"/>
    <property type="molecule type" value="Genomic_DNA"/>
</dbReference>
<organism evidence="3 4">
    <name type="scientific">Clavelina lepadiformis</name>
    <name type="common">Light-bulb sea squirt</name>
    <name type="synonym">Ascidia lepadiformis</name>
    <dbReference type="NCBI Taxonomy" id="159417"/>
    <lineage>
        <taxon>Eukaryota</taxon>
        <taxon>Metazoa</taxon>
        <taxon>Chordata</taxon>
        <taxon>Tunicata</taxon>
        <taxon>Ascidiacea</taxon>
        <taxon>Aplousobranchia</taxon>
        <taxon>Clavelinidae</taxon>
        <taxon>Clavelina</taxon>
    </lineage>
</organism>
<evidence type="ECO:0000313" key="3">
    <source>
        <dbReference type="EMBL" id="CAK8686627.1"/>
    </source>
</evidence>
<reference evidence="3 4" key="1">
    <citation type="submission" date="2024-02" db="EMBL/GenBank/DDBJ databases">
        <authorList>
            <person name="Daric V."/>
            <person name="Darras S."/>
        </authorList>
    </citation>
    <scope>NUCLEOTIDE SEQUENCE [LARGE SCALE GENOMIC DNA]</scope>
</reference>
<dbReference type="PANTHER" id="PTHR11949:SF17">
    <property type="entry name" value="IRF TRYPTOPHAN PENTAD REPEAT DOMAIN-CONTAINING PROTEIN"/>
    <property type="match status" value="1"/>
</dbReference>
<dbReference type="PANTHER" id="PTHR11949">
    <property type="entry name" value="INTERFERON REGULATORY FACTOR"/>
    <property type="match status" value="1"/>
</dbReference>
<dbReference type="CDD" id="cd00103">
    <property type="entry name" value="IRF"/>
    <property type="match status" value="1"/>
</dbReference>
<feature type="region of interest" description="Disordered" evidence="1">
    <location>
        <begin position="247"/>
        <end position="283"/>
    </location>
</feature>
<dbReference type="PROSITE" id="PS51507">
    <property type="entry name" value="IRF_2"/>
    <property type="match status" value="1"/>
</dbReference>
<gene>
    <name evidence="3" type="ORF">CVLEPA_LOCUS18560</name>
</gene>
<sequence>MTVNKQSRQKQKNVLMESRRLRLRDWLEMRIDDPNYPGLEWVNKSKRIFRIPWKHGARHGWSEDKDARLFREWSDHTGASPRDVKQHKANFRCALNSLRDVSQVQNLNKSKGDDAYRVYQMMPKRNNKRSNKWIKRRNSQFPKNSKSPVVAAPIPTDGHGVGLNHLNSIPNRQGACRSLPVQLPFTNCNPATLYPPTPFCQSTSGFNMGNRPENSSSKHPMNYESYYQTQSPMSSYTSGYSTDNTWPGSPYETNSISPNPYAQCSPFQEHSPGPTGPSSHHGLVYLSDTGITDQSLSTFLHGSTLSTNEMGPARAAESGTDGCLQICKNQSFSEAFVKDPETPEIFSPSWKERSNGFFPGETSRGANVEISHLLRYESELSFHAQHPSLTYQQDVTTSLNTEPGTGEFGIANSTTAALDLHSDTTTTLQRHSTLGKLHDFRGFTETITWAGCEPSFPGLGETPPNDDFCAYGTGMSSYQEPVHAGVQFPELEYEENFLNSAPEPNRPSSAETCQDIPIEISYYPLSVERVPDQEENLSPSFTGKGNRLPSAHTLLPSLADNNEPRSNLGALLCHA</sequence>
<dbReference type="InterPro" id="IPR036390">
    <property type="entry name" value="WH_DNA-bd_sf"/>
</dbReference>
<evidence type="ECO:0000259" key="2">
    <source>
        <dbReference type="PROSITE" id="PS51507"/>
    </source>
</evidence>
<proteinExistence type="predicted"/>
<feature type="domain" description="IRF tryptophan pentad repeat" evidence="2">
    <location>
        <begin position="20"/>
        <end position="123"/>
    </location>
</feature>
<dbReference type="PRINTS" id="PR00267">
    <property type="entry name" value="INTFRNREGFCT"/>
</dbReference>
<protein>
    <recommendedName>
        <fullName evidence="2">IRF tryptophan pentad repeat domain-containing protein</fullName>
    </recommendedName>
</protein>
<dbReference type="SUPFAM" id="SSF46785">
    <property type="entry name" value="Winged helix' DNA-binding domain"/>
    <property type="match status" value="1"/>
</dbReference>
<name>A0ABP0G471_CLALP</name>
<comment type="caution">
    <text evidence="3">The sequence shown here is derived from an EMBL/GenBank/DDBJ whole genome shotgun (WGS) entry which is preliminary data.</text>
</comment>
<dbReference type="SMART" id="SM00348">
    <property type="entry name" value="IRF"/>
    <property type="match status" value="1"/>
</dbReference>
<dbReference type="InterPro" id="IPR001346">
    <property type="entry name" value="Interferon_reg_fact_DNA-bd_dom"/>
</dbReference>
<dbReference type="InterPro" id="IPR036388">
    <property type="entry name" value="WH-like_DNA-bd_sf"/>
</dbReference>
<dbReference type="Gene3D" id="1.10.10.10">
    <property type="entry name" value="Winged helix-like DNA-binding domain superfamily/Winged helix DNA-binding domain"/>
    <property type="match status" value="1"/>
</dbReference>
<evidence type="ECO:0000313" key="4">
    <source>
        <dbReference type="Proteomes" id="UP001642483"/>
    </source>
</evidence>
<dbReference type="Pfam" id="PF00605">
    <property type="entry name" value="IRF"/>
    <property type="match status" value="1"/>
</dbReference>
<dbReference type="Proteomes" id="UP001642483">
    <property type="component" value="Unassembled WGS sequence"/>
</dbReference>